<feature type="region of interest" description="Disordered" evidence="6">
    <location>
        <begin position="49"/>
        <end position="71"/>
    </location>
</feature>
<dbReference type="Gene3D" id="1.10.10.60">
    <property type="entry name" value="Homeodomain-like"/>
    <property type="match status" value="1"/>
</dbReference>
<dbReference type="InterPro" id="IPR009057">
    <property type="entry name" value="Homeodomain-like_sf"/>
</dbReference>
<evidence type="ECO:0000313" key="11">
    <source>
        <dbReference type="Proteomes" id="UP000187406"/>
    </source>
</evidence>
<gene>
    <name evidence="10" type="ORF">CFOL_v3_13042</name>
</gene>
<dbReference type="STRING" id="3775.A0A1Q3BNE0"/>
<dbReference type="SUPFAM" id="SSF46689">
    <property type="entry name" value="Homeodomain-like"/>
    <property type="match status" value="1"/>
</dbReference>
<accession>A0A1Q3BNE0</accession>
<reference evidence="11" key="1">
    <citation type="submission" date="2016-04" db="EMBL/GenBank/DDBJ databases">
        <title>Cephalotus genome sequencing.</title>
        <authorList>
            <person name="Fukushima K."/>
            <person name="Hasebe M."/>
            <person name="Fang X."/>
        </authorList>
    </citation>
    <scope>NUCLEOTIDE SEQUENCE [LARGE SCALE GENOMIC DNA]</scope>
    <source>
        <strain evidence="11">cv. St1</strain>
    </source>
</reference>
<protein>
    <submittedName>
        <fullName evidence="10">Myb_DNA-binding domain-containing protein</fullName>
    </submittedName>
</protein>
<dbReference type="AlphaFoldDB" id="A0A1Q3BNE0"/>
<dbReference type="SMART" id="SM00717">
    <property type="entry name" value="SANT"/>
    <property type="match status" value="1"/>
</dbReference>
<feature type="domain" description="HTH myb-type" evidence="9">
    <location>
        <begin position="81"/>
        <end position="131"/>
    </location>
</feature>
<evidence type="ECO:0000256" key="6">
    <source>
        <dbReference type="SAM" id="MobiDB-lite"/>
    </source>
</evidence>
<evidence type="ECO:0000256" key="4">
    <source>
        <dbReference type="ARBA" id="ARBA00023163"/>
    </source>
</evidence>
<dbReference type="InterPro" id="IPR017930">
    <property type="entry name" value="Myb_dom"/>
</dbReference>
<dbReference type="PANTHER" id="PTHR44191:SF62">
    <property type="entry name" value="OS04G0341900 PROTEIN"/>
    <property type="match status" value="1"/>
</dbReference>
<name>A0A1Q3BNE0_CEPFO</name>
<evidence type="ECO:0000256" key="3">
    <source>
        <dbReference type="ARBA" id="ARBA00023125"/>
    </source>
</evidence>
<dbReference type="InterPro" id="IPR001005">
    <property type="entry name" value="SANT/Myb"/>
</dbReference>
<dbReference type="PROSITE" id="PS51294">
    <property type="entry name" value="HTH_MYB"/>
    <property type="match status" value="1"/>
</dbReference>
<dbReference type="EMBL" id="BDDD01000733">
    <property type="protein sequence ID" value="GAV69541.1"/>
    <property type="molecule type" value="Genomic_DNA"/>
</dbReference>
<dbReference type="NCBIfam" id="TIGR01557">
    <property type="entry name" value="myb_SHAQKYF"/>
    <property type="match status" value="1"/>
</dbReference>
<keyword evidence="3 10" id="KW-0238">DNA-binding</keyword>
<dbReference type="GO" id="GO:0005634">
    <property type="term" value="C:nucleus"/>
    <property type="evidence" value="ECO:0007669"/>
    <property type="project" value="UniProtKB-SubCell"/>
</dbReference>
<evidence type="ECO:0000313" key="10">
    <source>
        <dbReference type="EMBL" id="GAV69541.1"/>
    </source>
</evidence>
<dbReference type="GO" id="GO:0006355">
    <property type="term" value="P:regulation of DNA-templated transcription"/>
    <property type="evidence" value="ECO:0007669"/>
    <property type="project" value="UniProtKB-ARBA"/>
</dbReference>
<dbReference type="InParanoid" id="A0A1Q3BNE0"/>
<dbReference type="Pfam" id="PF00249">
    <property type="entry name" value="Myb_DNA-binding"/>
    <property type="match status" value="1"/>
</dbReference>
<keyword evidence="2" id="KW-0805">Transcription regulation</keyword>
<feature type="region of interest" description="Disordered" evidence="6">
    <location>
        <begin position="16"/>
        <end position="36"/>
    </location>
</feature>
<organism evidence="10 11">
    <name type="scientific">Cephalotus follicularis</name>
    <name type="common">Albany pitcher plant</name>
    <dbReference type="NCBI Taxonomy" id="3775"/>
    <lineage>
        <taxon>Eukaryota</taxon>
        <taxon>Viridiplantae</taxon>
        <taxon>Streptophyta</taxon>
        <taxon>Embryophyta</taxon>
        <taxon>Tracheophyta</taxon>
        <taxon>Spermatophyta</taxon>
        <taxon>Magnoliopsida</taxon>
        <taxon>eudicotyledons</taxon>
        <taxon>Gunneridae</taxon>
        <taxon>Pentapetalae</taxon>
        <taxon>rosids</taxon>
        <taxon>fabids</taxon>
        <taxon>Oxalidales</taxon>
        <taxon>Cephalotaceae</taxon>
        <taxon>Cephalotus</taxon>
    </lineage>
</organism>
<dbReference type="PANTHER" id="PTHR44191">
    <property type="entry name" value="TRANSCRIPTION FACTOR KUA1"/>
    <property type="match status" value="1"/>
</dbReference>
<evidence type="ECO:0000259" key="7">
    <source>
        <dbReference type="PROSITE" id="PS50090"/>
    </source>
</evidence>
<evidence type="ECO:0000256" key="1">
    <source>
        <dbReference type="ARBA" id="ARBA00004123"/>
    </source>
</evidence>
<dbReference type="PROSITE" id="PS50090">
    <property type="entry name" value="MYB_LIKE"/>
    <property type="match status" value="1"/>
</dbReference>
<dbReference type="OrthoDB" id="118550at2759"/>
<evidence type="ECO:0000259" key="9">
    <source>
        <dbReference type="PROSITE" id="PS51294"/>
    </source>
</evidence>
<dbReference type="InterPro" id="IPR017884">
    <property type="entry name" value="SANT_dom"/>
</dbReference>
<sequence length="196" mass="21326">MCKTTTATARRCTLCGLTGGNPNNNSNADGNGNGKRSFRLFGVNIEESQEHQPMKKKKKSQHAIDVGGASDGHMKYRKTARAWTEEEHTAFLVGLKTLGKGDWKGISEEFVNTRTPAQVASHAQKYFIRLSKMPVTPLPLHHTDDIVEPSSVAPHGYGCFPKTHNGPLGRIGTPPTPAQIPCPTSTVSGTFFTFIH</sequence>
<evidence type="ECO:0000256" key="2">
    <source>
        <dbReference type="ARBA" id="ARBA00023015"/>
    </source>
</evidence>
<dbReference type="Proteomes" id="UP000187406">
    <property type="component" value="Unassembled WGS sequence"/>
</dbReference>
<feature type="domain" description="SANT" evidence="8">
    <location>
        <begin position="78"/>
        <end position="131"/>
    </location>
</feature>
<evidence type="ECO:0000259" key="8">
    <source>
        <dbReference type="PROSITE" id="PS51293"/>
    </source>
</evidence>
<proteinExistence type="predicted"/>
<dbReference type="InterPro" id="IPR052245">
    <property type="entry name" value="Plant_Stress_Dev_TF"/>
</dbReference>
<dbReference type="CDD" id="cd00167">
    <property type="entry name" value="SANT"/>
    <property type="match status" value="1"/>
</dbReference>
<dbReference type="PROSITE" id="PS51293">
    <property type="entry name" value="SANT"/>
    <property type="match status" value="1"/>
</dbReference>
<feature type="domain" description="Myb-like" evidence="7">
    <location>
        <begin position="75"/>
        <end position="127"/>
    </location>
</feature>
<keyword evidence="4" id="KW-0804">Transcription</keyword>
<dbReference type="GO" id="GO:0003677">
    <property type="term" value="F:DNA binding"/>
    <property type="evidence" value="ECO:0007669"/>
    <property type="project" value="UniProtKB-KW"/>
</dbReference>
<evidence type="ECO:0000256" key="5">
    <source>
        <dbReference type="ARBA" id="ARBA00023242"/>
    </source>
</evidence>
<keyword evidence="11" id="KW-1185">Reference proteome</keyword>
<comment type="caution">
    <text evidence="10">The sequence shown here is derived from an EMBL/GenBank/DDBJ whole genome shotgun (WGS) entry which is preliminary data.</text>
</comment>
<comment type="subcellular location">
    <subcellularLocation>
        <location evidence="1">Nucleus</location>
    </subcellularLocation>
</comment>
<feature type="compositionally biased region" description="Low complexity" evidence="6">
    <location>
        <begin position="20"/>
        <end position="30"/>
    </location>
</feature>
<dbReference type="FunFam" id="1.10.10.60:FF:000009">
    <property type="entry name" value="transcription factor MYB1R1"/>
    <property type="match status" value="1"/>
</dbReference>
<dbReference type="InterPro" id="IPR006447">
    <property type="entry name" value="Myb_dom_plants"/>
</dbReference>
<keyword evidence="5" id="KW-0539">Nucleus</keyword>